<evidence type="ECO:0000259" key="1">
    <source>
        <dbReference type="Pfam" id="PF07014"/>
    </source>
</evidence>
<organism evidence="2 3">
    <name type="scientific">Striga asiatica</name>
    <name type="common">Asiatic witchweed</name>
    <name type="synonym">Buchnera asiatica</name>
    <dbReference type="NCBI Taxonomy" id="4170"/>
    <lineage>
        <taxon>Eukaryota</taxon>
        <taxon>Viridiplantae</taxon>
        <taxon>Streptophyta</taxon>
        <taxon>Embryophyta</taxon>
        <taxon>Tracheophyta</taxon>
        <taxon>Spermatophyta</taxon>
        <taxon>Magnoliopsida</taxon>
        <taxon>eudicotyledons</taxon>
        <taxon>Gunneridae</taxon>
        <taxon>Pentapetalae</taxon>
        <taxon>asterids</taxon>
        <taxon>lamiids</taxon>
        <taxon>Lamiales</taxon>
        <taxon>Orobanchaceae</taxon>
        <taxon>Buchnereae</taxon>
        <taxon>Striga</taxon>
    </lineage>
</organism>
<accession>A0A5A7RFE4</accession>
<dbReference type="AlphaFoldDB" id="A0A5A7RFE4"/>
<feature type="domain" description="Hs1pro-1 C-terminal" evidence="1">
    <location>
        <begin position="1"/>
        <end position="40"/>
    </location>
</feature>
<reference evidence="3" key="1">
    <citation type="journal article" date="2019" name="Curr. Biol.">
        <title>Genome Sequence of Striga asiatica Provides Insight into the Evolution of Plant Parasitism.</title>
        <authorList>
            <person name="Yoshida S."/>
            <person name="Kim S."/>
            <person name="Wafula E.K."/>
            <person name="Tanskanen J."/>
            <person name="Kim Y.M."/>
            <person name="Honaas L."/>
            <person name="Yang Z."/>
            <person name="Spallek T."/>
            <person name="Conn C.E."/>
            <person name="Ichihashi Y."/>
            <person name="Cheong K."/>
            <person name="Cui S."/>
            <person name="Der J.P."/>
            <person name="Gundlach H."/>
            <person name="Jiao Y."/>
            <person name="Hori C."/>
            <person name="Ishida J.K."/>
            <person name="Kasahara H."/>
            <person name="Kiba T."/>
            <person name="Kim M.S."/>
            <person name="Koo N."/>
            <person name="Laohavisit A."/>
            <person name="Lee Y.H."/>
            <person name="Lumba S."/>
            <person name="McCourt P."/>
            <person name="Mortimer J.C."/>
            <person name="Mutuku J.M."/>
            <person name="Nomura T."/>
            <person name="Sasaki-Sekimoto Y."/>
            <person name="Seto Y."/>
            <person name="Wang Y."/>
            <person name="Wakatake T."/>
            <person name="Sakakibara H."/>
            <person name="Demura T."/>
            <person name="Yamaguchi S."/>
            <person name="Yoneyama K."/>
            <person name="Manabe R.I."/>
            <person name="Nelson D.C."/>
            <person name="Schulman A.H."/>
            <person name="Timko M.P."/>
            <person name="dePamphilis C.W."/>
            <person name="Choi D."/>
            <person name="Shirasu K."/>
        </authorList>
    </citation>
    <scope>NUCLEOTIDE SEQUENCE [LARGE SCALE GENOMIC DNA]</scope>
    <source>
        <strain evidence="3">cv. UVA1</strain>
    </source>
</reference>
<evidence type="ECO:0000313" key="2">
    <source>
        <dbReference type="EMBL" id="GER55912.1"/>
    </source>
</evidence>
<proteinExistence type="predicted"/>
<name>A0A5A7RFE4_STRAF</name>
<evidence type="ECO:0000313" key="3">
    <source>
        <dbReference type="Proteomes" id="UP000325081"/>
    </source>
</evidence>
<protein>
    <submittedName>
        <fullName evidence="2">Polymerase acidic protein</fullName>
    </submittedName>
</protein>
<comment type="caution">
    <text evidence="2">The sequence shown here is derived from an EMBL/GenBank/DDBJ whole genome shotgun (WGS) entry which is preliminary data.</text>
</comment>
<keyword evidence="3" id="KW-1185">Reference proteome</keyword>
<dbReference type="Pfam" id="PF07014">
    <property type="entry name" value="Hs1pro-1_C"/>
    <property type="match status" value="1"/>
</dbReference>
<gene>
    <name evidence="2" type="ORF">STAS_33607</name>
</gene>
<dbReference type="EMBL" id="BKCP01012292">
    <property type="protein sequence ID" value="GER55912.1"/>
    <property type="molecule type" value="Genomic_DNA"/>
</dbReference>
<sequence>MQSCPYMLGLREPNIAKKSSIDYDAICKLAEIHNLKKIPKPKKTRKTSKIIVASASRMWRTPSSCSSNGGALDKWCVCRCAGLVVSTLAPDLRGDWGVGGWRTTAKKQTRTTHAPFQSSISITVSYGVCGSWDEK</sequence>
<dbReference type="OrthoDB" id="188455at2759"/>
<dbReference type="InterPro" id="IPR009743">
    <property type="entry name" value="Hs1pro-1_C"/>
</dbReference>
<dbReference type="Proteomes" id="UP000325081">
    <property type="component" value="Unassembled WGS sequence"/>
</dbReference>